<dbReference type="Proteomes" id="UP000605846">
    <property type="component" value="Unassembled WGS sequence"/>
</dbReference>
<feature type="repeat" description="PPR" evidence="5">
    <location>
        <begin position="268"/>
        <end position="302"/>
    </location>
</feature>
<dbReference type="PANTHER" id="PTHR47447">
    <property type="entry name" value="OS03G0856100 PROTEIN"/>
    <property type="match status" value="1"/>
</dbReference>
<dbReference type="SUPFAM" id="SSF81901">
    <property type="entry name" value="HCP-like"/>
    <property type="match status" value="1"/>
</dbReference>
<evidence type="ECO:0000256" key="3">
    <source>
        <dbReference type="ARBA" id="ARBA00044493"/>
    </source>
</evidence>
<feature type="repeat" description="PPR" evidence="5">
    <location>
        <begin position="457"/>
        <end position="491"/>
    </location>
</feature>
<gene>
    <name evidence="6" type="ORF">EC973_004774</name>
</gene>
<protein>
    <recommendedName>
        <fullName evidence="8">Pentatricopeptide repeat-containing protein</fullName>
    </recommendedName>
</protein>
<comment type="subunit">
    <text evidence="4">Binds to mitochondrial small subunit 15S rRNA.</text>
</comment>
<proteinExistence type="inferred from homology"/>
<keyword evidence="7" id="KW-1185">Reference proteome</keyword>
<feature type="repeat" description="PPR" evidence="5">
    <location>
        <begin position="163"/>
        <end position="197"/>
    </location>
</feature>
<evidence type="ECO:0008006" key="8">
    <source>
        <dbReference type="Google" id="ProtNLM"/>
    </source>
</evidence>
<dbReference type="InterPro" id="IPR002885">
    <property type="entry name" value="PPR_rpt"/>
</dbReference>
<dbReference type="InterPro" id="IPR011990">
    <property type="entry name" value="TPR-like_helical_dom_sf"/>
</dbReference>
<dbReference type="EMBL" id="JABAYA010000027">
    <property type="protein sequence ID" value="KAF7729244.1"/>
    <property type="molecule type" value="Genomic_DNA"/>
</dbReference>
<evidence type="ECO:0000256" key="1">
    <source>
        <dbReference type="ARBA" id="ARBA00006192"/>
    </source>
</evidence>
<feature type="repeat" description="PPR" evidence="5">
    <location>
        <begin position="387"/>
        <end position="421"/>
    </location>
</feature>
<feature type="repeat" description="PPR" evidence="5">
    <location>
        <begin position="198"/>
        <end position="232"/>
    </location>
</feature>
<comment type="caution">
    <text evidence="6">The sequence shown here is derived from an EMBL/GenBank/DDBJ whole genome shotgun (WGS) entry which is preliminary data.</text>
</comment>
<dbReference type="OrthoDB" id="185373at2759"/>
<accession>A0A8H7ERT1</accession>
<name>A0A8H7ERT1_9FUNG</name>
<comment type="function">
    <text evidence="3">Regulates mitochondrial small subunit maturation by controlling 15S rRNA 5'-end processing. Localizes to the 5' precursor of the 15S rRNA in a position that is subsequently occupied by mS47 in the mature yeast mtSSU. Uses structure and sequence-specific RNA recognition, binding to a single-stranded region of the precursor and specifically recognizing bases -6 to -1. The exchange of Ccm1 for mS47 is coupled to the irreversible removal of precursor rRNA that is accompanied by conformational changes of the mitoribosomal proteins uS5m and mS26. These conformational changes signal completion of 5'-end rRNA processing through protection of the mature 5'-end of the 15S rRNA and stabilization of mS47. The removal of the 5' precursor together with the dissociation of Ccm1 may be catalyzed by the 5'-3' exoribonuclease Pet127. Involved in the specific removal of group I introns in mitochondrial encoded transcripts.</text>
</comment>
<comment type="similarity">
    <text evidence="1">Belongs to the CCM1 family.</text>
</comment>
<dbReference type="Gene3D" id="1.25.40.10">
    <property type="entry name" value="Tetratricopeptide repeat domain"/>
    <property type="match status" value="4"/>
</dbReference>
<organism evidence="6 7">
    <name type="scientific">Apophysomyces ossiformis</name>
    <dbReference type="NCBI Taxonomy" id="679940"/>
    <lineage>
        <taxon>Eukaryota</taxon>
        <taxon>Fungi</taxon>
        <taxon>Fungi incertae sedis</taxon>
        <taxon>Mucoromycota</taxon>
        <taxon>Mucoromycotina</taxon>
        <taxon>Mucoromycetes</taxon>
        <taxon>Mucorales</taxon>
        <taxon>Mucorineae</taxon>
        <taxon>Mucoraceae</taxon>
        <taxon>Apophysomyces</taxon>
    </lineage>
</organism>
<dbReference type="PANTHER" id="PTHR47447:SF24">
    <property type="entry name" value="PENTATRICOPEPTIDE REPEAT-CONTAINING PROTEIN"/>
    <property type="match status" value="1"/>
</dbReference>
<dbReference type="PROSITE" id="PS51375">
    <property type="entry name" value="PPR"/>
    <property type="match status" value="7"/>
</dbReference>
<feature type="repeat" description="PPR" evidence="5">
    <location>
        <begin position="233"/>
        <end position="267"/>
    </location>
</feature>
<reference evidence="6" key="1">
    <citation type="submission" date="2020-01" db="EMBL/GenBank/DDBJ databases">
        <title>Genome Sequencing of Three Apophysomyces-Like Fungal Strains Confirms a Novel Fungal Genus in the Mucoromycota with divergent Burkholderia-like Endosymbiotic Bacteria.</title>
        <authorList>
            <person name="Stajich J.E."/>
            <person name="Macias A.M."/>
            <person name="Carter-House D."/>
            <person name="Lovett B."/>
            <person name="Kasson L.R."/>
            <person name="Berry K."/>
            <person name="Grigoriev I."/>
            <person name="Chang Y."/>
            <person name="Spatafora J."/>
            <person name="Kasson M.T."/>
        </authorList>
    </citation>
    <scope>NUCLEOTIDE SEQUENCE</scope>
    <source>
        <strain evidence="6">NRRL A-21654</strain>
    </source>
</reference>
<feature type="repeat" description="PPR" evidence="5">
    <location>
        <begin position="128"/>
        <end position="162"/>
    </location>
</feature>
<dbReference type="NCBIfam" id="TIGR00756">
    <property type="entry name" value="PPR"/>
    <property type="match status" value="6"/>
</dbReference>
<evidence type="ECO:0000313" key="6">
    <source>
        <dbReference type="EMBL" id="KAF7729244.1"/>
    </source>
</evidence>
<sequence>MDVIRAIISRPMTLANRSLQPSKCHRPLAVSWKGLDRHTSCSLFTCGHHCRQRRLYTQAAHLKATEGRSEQMFTDDILQQAQQEMELVNNRRGPKARKKTILRKSEGGNKVIAVTGWKFKQPKRKPRTEEDYNRCIAFTINDGMINKAIKYLREMEKSGIKPRKYAYTMIINGFTKNSDMDRAKRWLKRMKMNGIKPDVYTYSSMIDGYMRTADVTRAEAVFREMMKQKIKPELTTYNIMMHHAVRQLDIDTAVTFWERLRDAGLDPDVYTYAIMIHGLGQENQVDQAWRMYDIMKRKGIDVNGVIATTLMGIHVKHHDNEHVIKLFRRFFEDNLRKTKITPTAHTRNVMLNAILGSADLATTETYYNHYLESLKTKQSTPLFSGANVYTYTTFMRAFLRRDAVQMVGQVYQDMIKQGVKPTVVTYSVIMLSHAFVPDPDTCSRILEQMKRSGVELNVVLYTIVMRAWGKAGRFDKVKEVYEEMKAAGIQPTQQTMSVIQQAENRGLQS</sequence>
<keyword evidence="2" id="KW-0677">Repeat</keyword>
<evidence type="ECO:0000256" key="2">
    <source>
        <dbReference type="ARBA" id="ARBA00022737"/>
    </source>
</evidence>
<evidence type="ECO:0000313" key="7">
    <source>
        <dbReference type="Proteomes" id="UP000605846"/>
    </source>
</evidence>
<dbReference type="Pfam" id="PF13041">
    <property type="entry name" value="PPR_2"/>
    <property type="match status" value="4"/>
</dbReference>
<evidence type="ECO:0000256" key="4">
    <source>
        <dbReference type="ARBA" id="ARBA00044511"/>
    </source>
</evidence>
<evidence type="ECO:0000256" key="5">
    <source>
        <dbReference type="PROSITE-ProRule" id="PRU00708"/>
    </source>
</evidence>
<dbReference type="Pfam" id="PF01535">
    <property type="entry name" value="PPR"/>
    <property type="match status" value="1"/>
</dbReference>
<dbReference type="AlphaFoldDB" id="A0A8H7ERT1"/>
<dbReference type="Pfam" id="PF13812">
    <property type="entry name" value="PPR_3"/>
    <property type="match status" value="1"/>
</dbReference>